<dbReference type="AlphaFoldDB" id="A0A1C5I6A8"/>
<proteinExistence type="predicted"/>
<gene>
    <name evidence="3" type="ORF">GA0070623_2160</name>
</gene>
<protein>
    <submittedName>
        <fullName evidence="3">Uncharacterized protein</fullName>
    </submittedName>
</protein>
<keyword evidence="4" id="KW-1185">Reference proteome</keyword>
<keyword evidence="2" id="KW-0732">Signal</keyword>
<dbReference type="Proteomes" id="UP000198226">
    <property type="component" value="Chromosome I"/>
</dbReference>
<name>A0A1C5I6A8_9ACTN</name>
<dbReference type="EMBL" id="LT607752">
    <property type="protein sequence ID" value="SCG53491.1"/>
    <property type="molecule type" value="Genomic_DNA"/>
</dbReference>
<feature type="chain" id="PRO_5038991469" evidence="2">
    <location>
        <begin position="25"/>
        <end position="193"/>
    </location>
</feature>
<feature type="signal peptide" evidence="2">
    <location>
        <begin position="1"/>
        <end position="24"/>
    </location>
</feature>
<accession>A0A1C5I6A8</accession>
<evidence type="ECO:0000313" key="4">
    <source>
        <dbReference type="Proteomes" id="UP000198226"/>
    </source>
</evidence>
<evidence type="ECO:0000313" key="3">
    <source>
        <dbReference type="EMBL" id="SCG53491.1"/>
    </source>
</evidence>
<evidence type="ECO:0000256" key="1">
    <source>
        <dbReference type="SAM" id="MobiDB-lite"/>
    </source>
</evidence>
<feature type="compositionally biased region" description="Low complexity" evidence="1">
    <location>
        <begin position="67"/>
        <end position="77"/>
    </location>
</feature>
<feature type="region of interest" description="Disordered" evidence="1">
    <location>
        <begin position="34"/>
        <end position="99"/>
    </location>
</feature>
<sequence length="193" mass="19908">MPSTDRVRQTAGVTKRLRILSATAAVLAALALAGCGDDPADERDGGAWADGRSKAPATSEAAPADGPPKTAKPGTTPRESPSTPPFVRPTKETSAPAARKVVDAFKAAGLKVPDPRDRSKDCGPDGTGVGCAQLMVTDAVSVYVFPDEAAATNQTDLWGAKAYRAGAVVLNYLGTRTSAAEQQRYNDVLAKLG</sequence>
<reference evidence="4" key="1">
    <citation type="submission" date="2016-06" db="EMBL/GenBank/DDBJ databases">
        <authorList>
            <person name="Varghese N."/>
            <person name="Submissions Spin"/>
        </authorList>
    </citation>
    <scope>NUCLEOTIDE SEQUENCE [LARGE SCALE GENOMIC DNA]</scope>
    <source>
        <strain evidence="4">DSM 44983</strain>
    </source>
</reference>
<evidence type="ECO:0000256" key="2">
    <source>
        <dbReference type="SAM" id="SignalP"/>
    </source>
</evidence>
<dbReference type="PROSITE" id="PS51257">
    <property type="entry name" value="PROKAR_LIPOPROTEIN"/>
    <property type="match status" value="1"/>
</dbReference>
<organism evidence="3 4">
    <name type="scientific">Micromonospora rifamycinica</name>
    <dbReference type="NCBI Taxonomy" id="291594"/>
    <lineage>
        <taxon>Bacteria</taxon>
        <taxon>Bacillati</taxon>
        <taxon>Actinomycetota</taxon>
        <taxon>Actinomycetes</taxon>
        <taxon>Micromonosporales</taxon>
        <taxon>Micromonosporaceae</taxon>
        <taxon>Micromonospora</taxon>
    </lineage>
</organism>